<protein>
    <submittedName>
        <fullName evidence="2">Uncharacterized protein</fullName>
    </submittedName>
</protein>
<dbReference type="InParanoid" id="A0A194X069"/>
<dbReference type="Proteomes" id="UP000070700">
    <property type="component" value="Unassembled WGS sequence"/>
</dbReference>
<dbReference type="EMBL" id="KQ947422">
    <property type="protein sequence ID" value="KUJ13267.1"/>
    <property type="molecule type" value="Genomic_DNA"/>
</dbReference>
<dbReference type="GeneID" id="28832571"/>
<accession>A0A194X069</accession>
<evidence type="ECO:0000313" key="3">
    <source>
        <dbReference type="Proteomes" id="UP000070700"/>
    </source>
</evidence>
<dbReference type="RefSeq" id="XP_018067622.1">
    <property type="nucleotide sequence ID" value="XM_018222845.1"/>
</dbReference>
<gene>
    <name evidence="2" type="ORF">LY89DRAFT_784998</name>
</gene>
<feature type="compositionally biased region" description="Low complexity" evidence="1">
    <location>
        <begin position="242"/>
        <end position="258"/>
    </location>
</feature>
<proteinExistence type="predicted"/>
<reference evidence="2 3" key="1">
    <citation type="submission" date="2015-10" db="EMBL/GenBank/DDBJ databases">
        <title>Full genome of DAOMC 229536 Phialocephala scopiformis, a fungal endophyte of spruce producing the potent anti-insectan compound rugulosin.</title>
        <authorList>
            <consortium name="DOE Joint Genome Institute"/>
            <person name="Walker A.K."/>
            <person name="Frasz S.L."/>
            <person name="Seifert K.A."/>
            <person name="Miller J.D."/>
            <person name="Mondo S.J."/>
            <person name="Labutti K."/>
            <person name="Lipzen A."/>
            <person name="Dockter R."/>
            <person name="Kennedy M."/>
            <person name="Grigoriev I.V."/>
            <person name="Spatafora J.W."/>
        </authorList>
    </citation>
    <scope>NUCLEOTIDE SEQUENCE [LARGE SCALE GENOMIC DNA]</scope>
    <source>
        <strain evidence="2 3">CBS 120377</strain>
    </source>
</reference>
<dbReference type="OrthoDB" id="3029470at2759"/>
<evidence type="ECO:0000313" key="2">
    <source>
        <dbReference type="EMBL" id="KUJ13267.1"/>
    </source>
</evidence>
<feature type="region of interest" description="Disordered" evidence="1">
    <location>
        <begin position="241"/>
        <end position="261"/>
    </location>
</feature>
<organism evidence="2 3">
    <name type="scientific">Mollisia scopiformis</name>
    <name type="common">Conifer needle endophyte fungus</name>
    <name type="synonym">Phialocephala scopiformis</name>
    <dbReference type="NCBI Taxonomy" id="149040"/>
    <lineage>
        <taxon>Eukaryota</taxon>
        <taxon>Fungi</taxon>
        <taxon>Dikarya</taxon>
        <taxon>Ascomycota</taxon>
        <taxon>Pezizomycotina</taxon>
        <taxon>Leotiomycetes</taxon>
        <taxon>Helotiales</taxon>
        <taxon>Mollisiaceae</taxon>
        <taxon>Mollisia</taxon>
    </lineage>
</organism>
<keyword evidence="3" id="KW-1185">Reference proteome</keyword>
<dbReference type="KEGG" id="psco:LY89DRAFT_784998"/>
<evidence type="ECO:0000256" key="1">
    <source>
        <dbReference type="SAM" id="MobiDB-lite"/>
    </source>
</evidence>
<dbReference type="AlphaFoldDB" id="A0A194X069"/>
<sequence>MSAELESPAFDVDRCIELHNQITRIGWGGSGQNPEGDEMQTWWEMYGADCDEQDLTPRLIPEVIDFLKGALQPDPDETGSDSPYQNFFYYIQGLAIPETILSENFILEGLDEDPPRYVLLYHVTDLKTHPCGIIFDQQTKKARTVFSITIDDTIVPEEERLWMPLQVILEQYLDMIELEKVIMTGDDAGDDSDDPVDEDLREDEKVKMERKPWILQSHSNKILERTLSVYQNLLRAIEARMPSPASQSPPSSPPAKSQLGEQNPITEAKDEDFSQAISALISSNQASEFCFVIKFLQQMAHPTRSQLKFLAPGLLLPTPELLSNQPFRNIDFHSSSYYNPVLLFPANNEDETTFPENNHNPFNYPYDETLNSYRSGLWISESKLEGGDFDDSCRLLLPRQIIDRDGEETEHHAKSADGFILEDVDGEGLAAGLYQTSCNPFILRHEVELFRVLVHWVQMVETGSWEVGAEGVSGGTEKWKEADESEEGSDRYRLELTW</sequence>
<name>A0A194X069_MOLSC</name>